<proteinExistence type="predicted"/>
<evidence type="ECO:0000313" key="1">
    <source>
        <dbReference type="EMBL" id="CAK0813277.1"/>
    </source>
</evidence>
<sequence>MLICRVQFASATLAACRQHELSWRRLLWVAHGAGSDSPMQFQYVKYGWFGSLKIFSKAAFETLLGSTASCENGGNDWKVGIDGGKLGPMGEDLFAQACLDANGALDRVRLQAGRDRCSGEKRVSQFESGLPGGRALPHTA</sequence>
<gene>
    <name evidence="1" type="ORF">PCOR1329_LOCUS17274</name>
</gene>
<protein>
    <submittedName>
        <fullName evidence="1">Uncharacterized protein</fullName>
    </submittedName>
</protein>
<dbReference type="PROSITE" id="PS51257">
    <property type="entry name" value="PROKAR_LIPOPROTEIN"/>
    <property type="match status" value="1"/>
</dbReference>
<dbReference type="Proteomes" id="UP001189429">
    <property type="component" value="Unassembled WGS sequence"/>
</dbReference>
<dbReference type="EMBL" id="CAUYUJ010005336">
    <property type="protein sequence ID" value="CAK0813277.1"/>
    <property type="molecule type" value="Genomic_DNA"/>
</dbReference>
<organism evidence="1 2">
    <name type="scientific">Prorocentrum cordatum</name>
    <dbReference type="NCBI Taxonomy" id="2364126"/>
    <lineage>
        <taxon>Eukaryota</taxon>
        <taxon>Sar</taxon>
        <taxon>Alveolata</taxon>
        <taxon>Dinophyceae</taxon>
        <taxon>Prorocentrales</taxon>
        <taxon>Prorocentraceae</taxon>
        <taxon>Prorocentrum</taxon>
    </lineage>
</organism>
<comment type="caution">
    <text evidence="1">The sequence shown here is derived from an EMBL/GenBank/DDBJ whole genome shotgun (WGS) entry which is preliminary data.</text>
</comment>
<accession>A0ABN9R620</accession>
<name>A0ABN9R620_9DINO</name>
<keyword evidence="2" id="KW-1185">Reference proteome</keyword>
<evidence type="ECO:0000313" key="2">
    <source>
        <dbReference type="Proteomes" id="UP001189429"/>
    </source>
</evidence>
<reference evidence="1" key="1">
    <citation type="submission" date="2023-10" db="EMBL/GenBank/DDBJ databases">
        <authorList>
            <person name="Chen Y."/>
            <person name="Shah S."/>
            <person name="Dougan E. K."/>
            <person name="Thang M."/>
            <person name="Chan C."/>
        </authorList>
    </citation>
    <scope>NUCLEOTIDE SEQUENCE [LARGE SCALE GENOMIC DNA]</scope>
</reference>